<dbReference type="GO" id="GO:0051260">
    <property type="term" value="P:protein homooligomerization"/>
    <property type="evidence" value="ECO:0007669"/>
    <property type="project" value="InterPro"/>
</dbReference>
<accession>A0A075A0A5</accession>
<dbReference type="RefSeq" id="XP_009164601.1">
    <property type="nucleotide sequence ID" value="XM_009166337.1"/>
</dbReference>
<dbReference type="AlphaFoldDB" id="A0A075A0A5"/>
<dbReference type="PANTHER" id="PTHR14499:SF67">
    <property type="entry name" value="BTB_POZ DOMAIN-CONTAINING PROTEIN TIWAZ"/>
    <property type="match status" value="1"/>
</dbReference>
<gene>
    <name evidence="3" type="ORF">T265_02163</name>
</gene>
<evidence type="ECO:0000259" key="2">
    <source>
        <dbReference type="Pfam" id="PF02214"/>
    </source>
</evidence>
<evidence type="ECO:0000313" key="3">
    <source>
        <dbReference type="EMBL" id="KER31657.1"/>
    </source>
</evidence>
<evidence type="ECO:0000256" key="1">
    <source>
        <dbReference type="SAM" id="MobiDB-lite"/>
    </source>
</evidence>
<organism evidence="3 4">
    <name type="scientific">Opisthorchis viverrini</name>
    <name type="common">Southeast Asian liver fluke</name>
    <dbReference type="NCBI Taxonomy" id="6198"/>
    <lineage>
        <taxon>Eukaryota</taxon>
        <taxon>Metazoa</taxon>
        <taxon>Spiralia</taxon>
        <taxon>Lophotrochozoa</taxon>
        <taxon>Platyhelminthes</taxon>
        <taxon>Trematoda</taxon>
        <taxon>Digenea</taxon>
        <taxon>Opisthorchiida</taxon>
        <taxon>Opisthorchiata</taxon>
        <taxon>Opisthorchiidae</taxon>
        <taxon>Opisthorchis</taxon>
    </lineage>
</organism>
<feature type="region of interest" description="Disordered" evidence="1">
    <location>
        <begin position="190"/>
        <end position="224"/>
    </location>
</feature>
<dbReference type="Proteomes" id="UP000054324">
    <property type="component" value="Unassembled WGS sequence"/>
</dbReference>
<dbReference type="InterPro" id="IPR011333">
    <property type="entry name" value="SKP1/BTB/POZ_sf"/>
</dbReference>
<reference evidence="3 4" key="1">
    <citation type="submission" date="2013-11" db="EMBL/GenBank/DDBJ databases">
        <title>Opisthorchis viverrini - life in the bile duct.</title>
        <authorList>
            <person name="Young N.D."/>
            <person name="Nagarajan N."/>
            <person name="Lin S.J."/>
            <person name="Korhonen P.K."/>
            <person name="Jex A.R."/>
            <person name="Hall R.S."/>
            <person name="Safavi-Hemami H."/>
            <person name="Kaewkong W."/>
            <person name="Bertrand D."/>
            <person name="Gao S."/>
            <person name="Seet Q."/>
            <person name="Wongkham S."/>
            <person name="Teh B.T."/>
            <person name="Wongkham C."/>
            <person name="Intapan P.M."/>
            <person name="Maleewong W."/>
            <person name="Yang X."/>
            <person name="Hu M."/>
            <person name="Wang Z."/>
            <person name="Hofmann A."/>
            <person name="Sternberg P.W."/>
            <person name="Tan P."/>
            <person name="Wang J."/>
            <person name="Gasser R.B."/>
        </authorList>
    </citation>
    <scope>NUCLEOTIDE SEQUENCE [LARGE SCALE GENOMIC DNA]</scope>
</reference>
<dbReference type="PANTHER" id="PTHR14499">
    <property type="entry name" value="POTASSIUM CHANNEL TETRAMERIZATION DOMAIN-CONTAINING"/>
    <property type="match status" value="1"/>
</dbReference>
<feature type="domain" description="Potassium channel tetramerisation-type BTB" evidence="2">
    <location>
        <begin position="260"/>
        <end position="350"/>
    </location>
</feature>
<dbReference type="OrthoDB" id="2414723at2759"/>
<dbReference type="InterPro" id="IPR003131">
    <property type="entry name" value="T1-type_BTB"/>
</dbReference>
<keyword evidence="4" id="KW-1185">Reference proteome</keyword>
<name>A0A075A0A5_OPIVI</name>
<dbReference type="Gene3D" id="3.30.710.10">
    <property type="entry name" value="Potassium Channel Kv1.1, Chain A"/>
    <property type="match status" value="1"/>
</dbReference>
<dbReference type="EMBL" id="KL596643">
    <property type="protein sequence ID" value="KER31657.1"/>
    <property type="molecule type" value="Genomic_DNA"/>
</dbReference>
<dbReference type="Pfam" id="PF02214">
    <property type="entry name" value="BTB_2"/>
    <property type="match status" value="1"/>
</dbReference>
<dbReference type="CTD" id="20316351"/>
<proteinExistence type="predicted"/>
<dbReference type="KEGG" id="ovi:T265_02163"/>
<dbReference type="STRING" id="6198.A0A075A0A5"/>
<dbReference type="GeneID" id="20316351"/>
<feature type="region of interest" description="Disordered" evidence="1">
    <location>
        <begin position="1"/>
        <end position="32"/>
    </location>
</feature>
<sequence length="547" mass="61588">MTDDMGDNMDTFSSNSSQQIYPTSEQQPVPSATASHSLLHMYPLLGSPTLSHFLPKLFDPLLLGTCLTSFPETTHTTEFGESGKSPSDALTEFAQCLSQLYILSEKSRLESTESNAPEHSDTLSISYKDDSQKFHGSTVSNQNQDSKCQTQFGCAESRQHPTSDEYPQVNRIRKASTSHLTIEAAITGMKTPISPSHAPKVSTENKAHGHWSSIPDQNPGKETQLASGTKAAQGLERSPRLWTSLGVPQPATPTRYTAPVHVDVGGTLYTSSLETLTKYPHSRLGRMFNGSIPIVLDTMKQHYFIDRDGALFRHVLNFLRTGLLNLDDGFVEFDQLVEEAKHYELQEMLVALQKISERRTVSQNRKRTMLLEANVKNNGPLEKRRQVLEDRRLSKEYVDRSTPQCSLKNGLVFGTLQKNLVDSNGLKKPGGCLWLETDQCPPFSGFLQLSNLEDPQNALRILRQLQQFISNSCQCREGNSDKHIDSENENCIRWHYLRRQQLLQLWNMLLSKGYRTVATHVLEREGKKLFAYLLARSTEESDRPESI</sequence>
<feature type="compositionally biased region" description="Polar residues" evidence="1">
    <location>
        <begin position="10"/>
        <end position="32"/>
    </location>
</feature>
<feature type="compositionally biased region" description="Polar residues" evidence="1">
    <location>
        <begin position="214"/>
        <end position="224"/>
    </location>
</feature>
<evidence type="ECO:0000313" key="4">
    <source>
        <dbReference type="Proteomes" id="UP000054324"/>
    </source>
</evidence>
<dbReference type="SUPFAM" id="SSF54695">
    <property type="entry name" value="POZ domain"/>
    <property type="match status" value="1"/>
</dbReference>
<protein>
    <recommendedName>
        <fullName evidence="2">Potassium channel tetramerisation-type BTB domain-containing protein</fullName>
    </recommendedName>
</protein>